<dbReference type="GO" id="GO:0005886">
    <property type="term" value="C:plasma membrane"/>
    <property type="evidence" value="ECO:0007669"/>
    <property type="project" value="TreeGrafter"/>
</dbReference>
<keyword evidence="4" id="KW-1185">Reference proteome</keyword>
<protein>
    <recommendedName>
        <fullName evidence="2">RIN4 pathogenic type III effector avirulence factor Avr cleavage site domain-containing protein</fullName>
    </recommendedName>
</protein>
<feature type="region of interest" description="Disordered" evidence="1">
    <location>
        <begin position="30"/>
        <end position="169"/>
    </location>
</feature>
<dbReference type="Proteomes" id="UP000729402">
    <property type="component" value="Unassembled WGS sequence"/>
</dbReference>
<evidence type="ECO:0000313" key="3">
    <source>
        <dbReference type="EMBL" id="KAG8075197.1"/>
    </source>
</evidence>
<name>A0A8J5VKS5_ZIZPA</name>
<dbReference type="AlphaFoldDB" id="A0A8J5VKS5"/>
<organism evidence="3 4">
    <name type="scientific">Zizania palustris</name>
    <name type="common">Northern wild rice</name>
    <dbReference type="NCBI Taxonomy" id="103762"/>
    <lineage>
        <taxon>Eukaryota</taxon>
        <taxon>Viridiplantae</taxon>
        <taxon>Streptophyta</taxon>
        <taxon>Embryophyta</taxon>
        <taxon>Tracheophyta</taxon>
        <taxon>Spermatophyta</taxon>
        <taxon>Magnoliopsida</taxon>
        <taxon>Liliopsida</taxon>
        <taxon>Poales</taxon>
        <taxon>Poaceae</taxon>
        <taxon>BOP clade</taxon>
        <taxon>Oryzoideae</taxon>
        <taxon>Oryzeae</taxon>
        <taxon>Zizaniinae</taxon>
        <taxon>Zizania</taxon>
    </lineage>
</organism>
<gene>
    <name evidence="3" type="ORF">GUJ93_ZPchr0006g44163</name>
</gene>
<feature type="domain" description="RIN4 pathogenic type III effector avirulence factor Avr cleavage site" evidence="2">
    <location>
        <begin position="159"/>
        <end position="190"/>
    </location>
</feature>
<feature type="domain" description="RIN4 pathogenic type III effector avirulence factor Avr cleavage site" evidence="2">
    <location>
        <begin position="4"/>
        <end position="32"/>
    </location>
</feature>
<dbReference type="InterPro" id="IPR040387">
    <property type="entry name" value="RIN4/NOI4"/>
</dbReference>
<evidence type="ECO:0000259" key="2">
    <source>
        <dbReference type="Pfam" id="PF05627"/>
    </source>
</evidence>
<feature type="compositionally biased region" description="Low complexity" evidence="1">
    <location>
        <begin position="142"/>
        <end position="155"/>
    </location>
</feature>
<dbReference type="OrthoDB" id="695513at2759"/>
<comment type="caution">
    <text evidence="3">The sequence shown here is derived from an EMBL/GenBank/DDBJ whole genome shotgun (WGS) entry which is preliminary data.</text>
</comment>
<feature type="compositionally biased region" description="Pro residues" evidence="1">
    <location>
        <begin position="104"/>
        <end position="114"/>
    </location>
</feature>
<reference evidence="3" key="1">
    <citation type="journal article" date="2021" name="bioRxiv">
        <title>Whole Genome Assembly and Annotation of Northern Wild Rice, Zizania palustris L., Supports a Whole Genome Duplication in the Zizania Genus.</title>
        <authorList>
            <person name="Haas M."/>
            <person name="Kono T."/>
            <person name="Macchietto M."/>
            <person name="Millas R."/>
            <person name="McGilp L."/>
            <person name="Shao M."/>
            <person name="Duquette J."/>
            <person name="Hirsch C.N."/>
            <person name="Kimball J."/>
        </authorList>
    </citation>
    <scope>NUCLEOTIDE SEQUENCE</scope>
    <source>
        <tissue evidence="3">Fresh leaf tissue</tissue>
    </source>
</reference>
<evidence type="ECO:0000256" key="1">
    <source>
        <dbReference type="SAM" id="MobiDB-lite"/>
    </source>
</evidence>
<reference evidence="3" key="2">
    <citation type="submission" date="2021-02" db="EMBL/GenBank/DDBJ databases">
        <authorList>
            <person name="Kimball J.A."/>
            <person name="Haas M.W."/>
            <person name="Macchietto M."/>
            <person name="Kono T."/>
            <person name="Duquette J."/>
            <person name="Shao M."/>
        </authorList>
    </citation>
    <scope>NUCLEOTIDE SEQUENCE</scope>
    <source>
        <tissue evidence="3">Fresh leaf tissue</tissue>
    </source>
</reference>
<dbReference type="InterPro" id="IPR008700">
    <property type="entry name" value="TypeIII_avirulence_cleave"/>
</dbReference>
<dbReference type="PANTHER" id="PTHR33159:SF102">
    <property type="entry name" value="OS06G0636100 PROTEIN"/>
    <property type="match status" value="1"/>
</dbReference>
<proteinExistence type="predicted"/>
<sequence length="246" mass="26243">MAAKRASVPKFGSWDGDNVGYTVYFEKVRENKGATAPPLHRPSNPKDPEDNPGMSGGASPPSRPATSSGHREPQRGPTPDGQHRRTGSNSSATSSDPGIQSKFAPPPQYQPRPSPHNVYGQYDHHGHGHHHQPPAGQHGGRRAPAPRAHSASTSPESRQRPSAVPKFGAWDNGAAAQGFTVQFDNVKRHREMARGAATAGGAPVRRAPSPEAVVAAARRSRDPSIMSKVRTLSCIIIRPPVLVFPC</sequence>
<dbReference type="Pfam" id="PF05627">
    <property type="entry name" value="AvrRpt-cleavage"/>
    <property type="match status" value="2"/>
</dbReference>
<feature type="compositionally biased region" description="Polar residues" evidence="1">
    <location>
        <begin position="87"/>
        <end position="98"/>
    </location>
</feature>
<accession>A0A8J5VKS5</accession>
<dbReference type="PANTHER" id="PTHR33159">
    <property type="entry name" value="RPM1-INTERACTING PROTEIN 4 (RIN4) FAMILY PROTEIN"/>
    <property type="match status" value="1"/>
</dbReference>
<dbReference type="EMBL" id="JAAALK010000283">
    <property type="protein sequence ID" value="KAG8075197.1"/>
    <property type="molecule type" value="Genomic_DNA"/>
</dbReference>
<evidence type="ECO:0000313" key="4">
    <source>
        <dbReference type="Proteomes" id="UP000729402"/>
    </source>
</evidence>